<sequence>FILYFSILPKSRSEVLPSQMNIDAFPYYIPQCIRHGWSKTKIKLRIENVPKHLSRTLPGMIDAYQQFLLTGMKEKGRSL</sequence>
<proteinExistence type="predicted"/>
<organism evidence="1 2">
    <name type="scientific">Diploptera punctata</name>
    <name type="common">Pacific beetle cockroach</name>
    <dbReference type="NCBI Taxonomy" id="6984"/>
    <lineage>
        <taxon>Eukaryota</taxon>
        <taxon>Metazoa</taxon>
        <taxon>Ecdysozoa</taxon>
        <taxon>Arthropoda</taxon>
        <taxon>Hexapoda</taxon>
        <taxon>Insecta</taxon>
        <taxon>Pterygota</taxon>
        <taxon>Neoptera</taxon>
        <taxon>Polyneoptera</taxon>
        <taxon>Dictyoptera</taxon>
        <taxon>Blattodea</taxon>
        <taxon>Blaberoidea</taxon>
        <taxon>Blaberidae</taxon>
        <taxon>Diplopterinae</taxon>
        <taxon>Diploptera</taxon>
    </lineage>
</organism>
<evidence type="ECO:0000313" key="2">
    <source>
        <dbReference type="Proteomes" id="UP001233999"/>
    </source>
</evidence>
<dbReference type="AlphaFoldDB" id="A0AAD7ZHN4"/>
<feature type="non-terminal residue" evidence="1">
    <location>
        <position position="1"/>
    </location>
</feature>
<reference evidence="1" key="2">
    <citation type="submission" date="2023-05" db="EMBL/GenBank/DDBJ databases">
        <authorList>
            <person name="Fouks B."/>
        </authorList>
    </citation>
    <scope>NUCLEOTIDE SEQUENCE</scope>
    <source>
        <strain evidence="1">Stay&amp;Tobe</strain>
        <tissue evidence="1">Testes</tissue>
    </source>
</reference>
<keyword evidence="2" id="KW-1185">Reference proteome</keyword>
<evidence type="ECO:0000313" key="1">
    <source>
        <dbReference type="EMBL" id="KAJ9580671.1"/>
    </source>
</evidence>
<name>A0AAD7ZHN4_DIPPU</name>
<reference evidence="1" key="1">
    <citation type="journal article" date="2023" name="IScience">
        <title>Live-bearing cockroach genome reveals convergent evolutionary mechanisms linked to viviparity in insects and beyond.</title>
        <authorList>
            <person name="Fouks B."/>
            <person name="Harrison M.C."/>
            <person name="Mikhailova A.A."/>
            <person name="Marchal E."/>
            <person name="English S."/>
            <person name="Carruthers M."/>
            <person name="Jennings E.C."/>
            <person name="Chiamaka E.L."/>
            <person name="Frigard R.A."/>
            <person name="Pippel M."/>
            <person name="Attardo G.M."/>
            <person name="Benoit J.B."/>
            <person name="Bornberg-Bauer E."/>
            <person name="Tobe S.S."/>
        </authorList>
    </citation>
    <scope>NUCLEOTIDE SEQUENCE</scope>
    <source>
        <strain evidence="1">Stay&amp;Tobe</strain>
    </source>
</reference>
<gene>
    <name evidence="1" type="ORF">L9F63_024152</name>
</gene>
<dbReference type="Proteomes" id="UP001233999">
    <property type="component" value="Unassembled WGS sequence"/>
</dbReference>
<feature type="non-terminal residue" evidence="1">
    <location>
        <position position="79"/>
    </location>
</feature>
<protein>
    <submittedName>
        <fullName evidence="1">Uncharacterized protein</fullName>
    </submittedName>
</protein>
<comment type="caution">
    <text evidence="1">The sequence shown here is derived from an EMBL/GenBank/DDBJ whole genome shotgun (WGS) entry which is preliminary data.</text>
</comment>
<dbReference type="EMBL" id="JASPKZ010008216">
    <property type="protein sequence ID" value="KAJ9580671.1"/>
    <property type="molecule type" value="Genomic_DNA"/>
</dbReference>
<accession>A0AAD7ZHN4</accession>